<dbReference type="Gene3D" id="1.10.357.10">
    <property type="entry name" value="Tetracycline Repressor, domain 2"/>
    <property type="match status" value="1"/>
</dbReference>
<dbReference type="Proteomes" id="UP000219612">
    <property type="component" value="Unassembled WGS sequence"/>
</dbReference>
<evidence type="ECO:0000256" key="3">
    <source>
        <dbReference type="ARBA" id="ARBA00023163"/>
    </source>
</evidence>
<evidence type="ECO:0000256" key="2">
    <source>
        <dbReference type="ARBA" id="ARBA00023125"/>
    </source>
</evidence>
<keyword evidence="3" id="KW-0804">Transcription</keyword>
<dbReference type="Pfam" id="PF00440">
    <property type="entry name" value="TetR_N"/>
    <property type="match status" value="1"/>
</dbReference>
<dbReference type="InterPro" id="IPR050109">
    <property type="entry name" value="HTH-type_TetR-like_transc_reg"/>
</dbReference>
<keyword evidence="2 4" id="KW-0238">DNA-binding</keyword>
<keyword evidence="7" id="KW-1185">Reference proteome</keyword>
<proteinExistence type="predicted"/>
<dbReference type="AlphaFoldDB" id="A0A285K7L7"/>
<dbReference type="RefSeq" id="WP_179855589.1">
    <property type="nucleotide sequence ID" value="NZ_OBDY01000031.1"/>
</dbReference>
<dbReference type="InterPro" id="IPR001647">
    <property type="entry name" value="HTH_TetR"/>
</dbReference>
<organism evidence="6 7">
    <name type="scientific">Paractinoplanes atraurantiacus</name>
    <dbReference type="NCBI Taxonomy" id="1036182"/>
    <lineage>
        <taxon>Bacteria</taxon>
        <taxon>Bacillati</taxon>
        <taxon>Actinomycetota</taxon>
        <taxon>Actinomycetes</taxon>
        <taxon>Micromonosporales</taxon>
        <taxon>Micromonosporaceae</taxon>
        <taxon>Paractinoplanes</taxon>
    </lineage>
</organism>
<name>A0A285K7L7_9ACTN</name>
<dbReference type="InterPro" id="IPR023772">
    <property type="entry name" value="DNA-bd_HTH_TetR-type_CS"/>
</dbReference>
<evidence type="ECO:0000313" key="6">
    <source>
        <dbReference type="EMBL" id="SNY67486.1"/>
    </source>
</evidence>
<evidence type="ECO:0000256" key="1">
    <source>
        <dbReference type="ARBA" id="ARBA00023015"/>
    </source>
</evidence>
<dbReference type="PROSITE" id="PS01081">
    <property type="entry name" value="HTH_TETR_1"/>
    <property type="match status" value="1"/>
</dbReference>
<feature type="domain" description="HTH tetR-type" evidence="5">
    <location>
        <begin position="3"/>
        <end position="63"/>
    </location>
</feature>
<evidence type="ECO:0000256" key="4">
    <source>
        <dbReference type="PROSITE-ProRule" id="PRU00335"/>
    </source>
</evidence>
<evidence type="ECO:0000259" key="5">
    <source>
        <dbReference type="PROSITE" id="PS50977"/>
    </source>
</evidence>
<evidence type="ECO:0000313" key="7">
    <source>
        <dbReference type="Proteomes" id="UP000219612"/>
    </source>
</evidence>
<dbReference type="GO" id="GO:0003700">
    <property type="term" value="F:DNA-binding transcription factor activity"/>
    <property type="evidence" value="ECO:0007669"/>
    <property type="project" value="TreeGrafter"/>
</dbReference>
<keyword evidence="1" id="KW-0805">Transcription regulation</keyword>
<dbReference type="EMBL" id="OBDY01000031">
    <property type="protein sequence ID" value="SNY67486.1"/>
    <property type="molecule type" value="Genomic_DNA"/>
</dbReference>
<dbReference type="PANTHER" id="PTHR30055:SF238">
    <property type="entry name" value="MYCOFACTOCIN BIOSYNTHESIS TRANSCRIPTIONAL REGULATOR MFTR-RELATED"/>
    <property type="match status" value="1"/>
</dbReference>
<protein>
    <submittedName>
        <fullName evidence="6">Regulatory protein, tetR family</fullName>
    </submittedName>
</protein>
<sequence>MREAIRAELTAAALRSIDEVGFAATTASAIAASVGVTERTFFRYFPTKEDAVLQPIEALGPAIAGELRRRPASESPAQSLRAAFEVAVEWVTADPVAMTTVMRLNRDEPALRGRHLQQQDLWVSALAEALGGSPRSRMECGLMMLAWEKALTSCYDRGDFSRAGAELDAALEELRSFLGSAQPRPST</sequence>
<dbReference type="PRINTS" id="PR00455">
    <property type="entry name" value="HTHTETR"/>
</dbReference>
<gene>
    <name evidence="6" type="ORF">SAMN05421748_131125</name>
</gene>
<dbReference type="InterPro" id="IPR009057">
    <property type="entry name" value="Homeodomain-like_sf"/>
</dbReference>
<accession>A0A285K7L7</accession>
<feature type="DNA-binding region" description="H-T-H motif" evidence="4">
    <location>
        <begin position="26"/>
        <end position="45"/>
    </location>
</feature>
<dbReference type="PROSITE" id="PS50977">
    <property type="entry name" value="HTH_TETR_2"/>
    <property type="match status" value="1"/>
</dbReference>
<dbReference type="GO" id="GO:0000976">
    <property type="term" value="F:transcription cis-regulatory region binding"/>
    <property type="evidence" value="ECO:0007669"/>
    <property type="project" value="TreeGrafter"/>
</dbReference>
<reference evidence="6 7" key="1">
    <citation type="submission" date="2017-09" db="EMBL/GenBank/DDBJ databases">
        <authorList>
            <person name="Ehlers B."/>
            <person name="Leendertz F.H."/>
        </authorList>
    </citation>
    <scope>NUCLEOTIDE SEQUENCE [LARGE SCALE GENOMIC DNA]</scope>
    <source>
        <strain evidence="6 7">CGMCC 4.6857</strain>
    </source>
</reference>
<dbReference type="PANTHER" id="PTHR30055">
    <property type="entry name" value="HTH-TYPE TRANSCRIPTIONAL REGULATOR RUTR"/>
    <property type="match status" value="1"/>
</dbReference>
<dbReference type="SUPFAM" id="SSF46689">
    <property type="entry name" value="Homeodomain-like"/>
    <property type="match status" value="1"/>
</dbReference>